<feature type="compositionally biased region" description="Basic and acidic residues" evidence="1">
    <location>
        <begin position="588"/>
        <end position="600"/>
    </location>
</feature>
<accession>A0ABN3K4S3</accession>
<organism evidence="2 3">
    <name type="scientific">Actinomadura vinacea</name>
    <dbReference type="NCBI Taxonomy" id="115336"/>
    <lineage>
        <taxon>Bacteria</taxon>
        <taxon>Bacillati</taxon>
        <taxon>Actinomycetota</taxon>
        <taxon>Actinomycetes</taxon>
        <taxon>Streptosporangiales</taxon>
        <taxon>Thermomonosporaceae</taxon>
        <taxon>Actinomadura</taxon>
    </lineage>
</organism>
<sequence length="1099" mass="116781">MSRSTYKNTSPRWDGRGKPVIAAVLVLALVTWGACSVFSGGDDERRAPAVSFEISYAGAAARLDGLAPQDAEEQLRDWARFALAAHLKLDTARFRDASYDTLPVRDAYFADLAEQPTGPGRALYDGAGVLHLLVPDGDPRASRTIGLLIDEHRADAGSDPPSVRVHRYRIRPEARTIQISSGRPEPTARVRSAHGYVTARVDTAEGLKGFLARTRHLSWLERRGQEIHAGGWNWKDGSAPPLDTEDVGAIQRGYLASSGRLPGFSLDPAPLRTAADVRAALPGVDARLADALATGNWTGSQFRSPGDLVTAVKGALFQNQAAGGLPSDRTQLWALLQLAQRQPAYSRARYDGGLQGSEVGMTLFYTDYVAKHWVSGAGEGVPAKAVAGFVPGSDAAIPWAHCEGAKDAKAESGRLWFGQNEQGFAFDGDRISIGPRATRLFARSDSASGGEEETSYGFGRGLRYWDVHYQAVADYEPQYRRLDQIMRWSGAVEWLTTRPGAPRLPQPDDGRIRSDLRFKDWYAQHRELRERAPIAFADVPSAAGVEGVVPAPSKTYRHCGLQRITGGVSLADLVHRGAPEAPSGVPAELRRAGPHEKSSTFDRASGQGRVEQIGTDAEGKVVDRVRRTLSPGEGGSSVVETEAGGRKVAPLGELKIARAETAGRRVEAEASAGQGQVTQRAEVEGKELGRLTARESDRTVTLQWRPGPLDRARRALESYQRRWGSGQPPAPEGVLYGAKGDGGREVFKVGERDWLSITDGVAPPGDEPAFRLGAPKPDDGTPRFATAGFVPPAKGVAGGAASNRGPPGWTAITPATPGRPARAVPAAPPGPDAQPIRVETPDGRSTTVYATSGGLLVASGDPIAGPAGSAEGAALARDFPRVDQARREAAQARDGLYRGIALGPDAVALAGADKVILAPNDHSYAGRVLQALGDDLAKMVPLIRVEQGRPLHVSRNRLSASDRAERAEMRLDEVPLSGDKDVYVHEKLRAQVFVDGPVVRDPLPHDEKVIVVEALIVPAPDAEVSNAAPDVYAHDGSDWLLVKSRPGTGQLVGPGPTSTPTSTASAAPPGGAPWPGARPGRHVLLVCPADGADGTVCDE</sequence>
<dbReference type="EMBL" id="BAAARW010000030">
    <property type="protein sequence ID" value="GAA2446567.1"/>
    <property type="molecule type" value="Genomic_DNA"/>
</dbReference>
<evidence type="ECO:0000313" key="2">
    <source>
        <dbReference type="EMBL" id="GAA2446567.1"/>
    </source>
</evidence>
<evidence type="ECO:0000313" key="3">
    <source>
        <dbReference type="Proteomes" id="UP001501231"/>
    </source>
</evidence>
<dbReference type="Proteomes" id="UP001501231">
    <property type="component" value="Unassembled WGS sequence"/>
</dbReference>
<feature type="region of interest" description="Disordered" evidence="1">
    <location>
        <begin position="1045"/>
        <end position="1077"/>
    </location>
</feature>
<feature type="region of interest" description="Disordered" evidence="1">
    <location>
        <begin position="818"/>
        <end position="840"/>
    </location>
</feature>
<keyword evidence="3" id="KW-1185">Reference proteome</keyword>
<reference evidence="3" key="1">
    <citation type="journal article" date="2019" name="Int. J. Syst. Evol. Microbiol.">
        <title>The Global Catalogue of Microorganisms (GCM) 10K type strain sequencing project: providing services to taxonomists for standard genome sequencing and annotation.</title>
        <authorList>
            <consortium name="The Broad Institute Genomics Platform"/>
            <consortium name="The Broad Institute Genome Sequencing Center for Infectious Disease"/>
            <person name="Wu L."/>
            <person name="Ma J."/>
        </authorList>
    </citation>
    <scope>NUCLEOTIDE SEQUENCE [LARGE SCALE GENOMIC DNA]</scope>
    <source>
        <strain evidence="3">JCM 3325</strain>
    </source>
</reference>
<dbReference type="PROSITE" id="PS51257">
    <property type="entry name" value="PROKAR_LIPOPROTEIN"/>
    <property type="match status" value="1"/>
</dbReference>
<proteinExistence type="predicted"/>
<comment type="caution">
    <text evidence="2">The sequence shown here is derived from an EMBL/GenBank/DDBJ whole genome shotgun (WGS) entry which is preliminary data.</text>
</comment>
<dbReference type="RefSeq" id="WP_344595533.1">
    <property type="nucleotide sequence ID" value="NZ_BAAARW010000030.1"/>
</dbReference>
<gene>
    <name evidence="2" type="ORF">GCM10010191_74550</name>
</gene>
<feature type="compositionally biased region" description="Low complexity" evidence="1">
    <location>
        <begin position="1053"/>
        <end position="1077"/>
    </location>
</feature>
<evidence type="ECO:0000256" key="1">
    <source>
        <dbReference type="SAM" id="MobiDB-lite"/>
    </source>
</evidence>
<feature type="region of interest" description="Disordered" evidence="1">
    <location>
        <begin position="578"/>
        <end position="607"/>
    </location>
</feature>
<name>A0ABN3K4S3_9ACTN</name>
<protein>
    <submittedName>
        <fullName evidence="2">Uncharacterized protein</fullName>
    </submittedName>
</protein>